<dbReference type="InterPro" id="IPR051255">
    <property type="entry name" value="Retroviral_env_glycoprotein"/>
</dbReference>
<keyword evidence="4" id="KW-1185">Reference proteome</keyword>
<dbReference type="GeneID" id="121143214"/>
<evidence type="ECO:0000313" key="5">
    <source>
        <dbReference type="RefSeq" id="XP_040610442.1"/>
    </source>
</evidence>
<dbReference type="InterPro" id="IPR000328">
    <property type="entry name" value="GP41-like"/>
</dbReference>
<feature type="transmembrane region" description="Helical" evidence="2">
    <location>
        <begin position="121"/>
        <end position="147"/>
    </location>
</feature>
<gene>
    <name evidence="5" type="primary">LOC121143214</name>
</gene>
<evidence type="ECO:0000259" key="3">
    <source>
        <dbReference type="Pfam" id="PF00517"/>
    </source>
</evidence>
<protein>
    <submittedName>
        <fullName evidence="5">Uncharacterized protein LOC121143214</fullName>
    </submittedName>
</protein>
<evidence type="ECO:0000256" key="2">
    <source>
        <dbReference type="SAM" id="Phobius"/>
    </source>
</evidence>
<organism evidence="4 5">
    <name type="scientific">Mesocricetus auratus</name>
    <name type="common">Golden hamster</name>
    <dbReference type="NCBI Taxonomy" id="10036"/>
    <lineage>
        <taxon>Eukaryota</taxon>
        <taxon>Metazoa</taxon>
        <taxon>Chordata</taxon>
        <taxon>Craniata</taxon>
        <taxon>Vertebrata</taxon>
        <taxon>Euteleostomi</taxon>
        <taxon>Mammalia</taxon>
        <taxon>Eutheria</taxon>
        <taxon>Euarchontoglires</taxon>
        <taxon>Glires</taxon>
        <taxon>Rodentia</taxon>
        <taxon>Myomorpha</taxon>
        <taxon>Muroidea</taxon>
        <taxon>Cricetidae</taxon>
        <taxon>Cricetinae</taxon>
        <taxon>Mesocricetus</taxon>
    </lineage>
</organism>
<dbReference type="Pfam" id="PF00517">
    <property type="entry name" value="GP41"/>
    <property type="match status" value="1"/>
</dbReference>
<proteinExistence type="predicted"/>
<name>A0ABM2Y6H4_MESAU</name>
<keyword evidence="2" id="KW-1133">Transmembrane helix</keyword>
<dbReference type="PANTHER" id="PTHR34313:SF2">
    <property type="entry name" value="ENDOGENOUS RETROVIRUS GROUP K MEMBER 21 ENV POLYPROTEIN-LIKE"/>
    <property type="match status" value="1"/>
</dbReference>
<evidence type="ECO:0000256" key="1">
    <source>
        <dbReference type="ARBA" id="ARBA00004328"/>
    </source>
</evidence>
<evidence type="ECO:0000313" key="4">
    <source>
        <dbReference type="Proteomes" id="UP000886700"/>
    </source>
</evidence>
<reference evidence="5" key="1">
    <citation type="submission" date="2025-08" db="UniProtKB">
        <authorList>
            <consortium name="RefSeq"/>
        </authorList>
    </citation>
    <scope>IDENTIFICATION</scope>
    <source>
        <tissue evidence="5">Liver</tissue>
    </source>
</reference>
<dbReference type="RefSeq" id="XP_040610442.1">
    <property type="nucleotide sequence ID" value="XM_040754508.1"/>
</dbReference>
<sequence length="260" mass="28671">MVMIGGGAGEKGQISYNWKGKFSGGSGSGTWQASDMKHKEFIRKEYAPSPVCVWPPFLWIVSNNFIGENEELRCDTKSCFYTLCWDATKYSYAVVTRMPRFVPVPVKAPSSLSLLRTKRDFGISAIIVAIVATTAVAASVTASAMALSTSVQTADTLDGLSSSVSVALDRQSSANTQIQGGLMLVNQRIDLVQEQLDILWQLAQLGCEYKMPGLCVTSIQYENFIRAANLSKSLSQFILQNWTFEFEQILQDLRTAIHQN</sequence>
<feature type="domain" description="Retroviral envelope protein GP41-like" evidence="3">
    <location>
        <begin position="143"/>
        <end position="236"/>
    </location>
</feature>
<comment type="subcellular location">
    <subcellularLocation>
        <location evidence="1">Virion</location>
    </subcellularLocation>
</comment>
<dbReference type="Proteomes" id="UP000886700">
    <property type="component" value="Unplaced"/>
</dbReference>
<keyword evidence="2" id="KW-0472">Membrane</keyword>
<dbReference type="PANTHER" id="PTHR34313">
    <property type="entry name" value="ENDOGENOUS RETROVIRUS GROUP K MEMBER 113 ENV POLYPROTEIN-RELATED"/>
    <property type="match status" value="1"/>
</dbReference>
<keyword evidence="2" id="KW-0812">Transmembrane</keyword>
<accession>A0ABM2Y6H4</accession>